<reference evidence="1 2" key="1">
    <citation type="journal article" date="2011" name="Microbiology">
        <title>Transcriptome response to different carbon sources in Acetobacter aceti.</title>
        <authorList>
            <person name="Sakurai K."/>
            <person name="Arai H."/>
            <person name="Ishii M."/>
            <person name="Igarashi Y."/>
        </authorList>
    </citation>
    <scope>NUCLEOTIDE SEQUENCE [LARGE SCALE GENOMIC DNA]</scope>
    <source>
        <strain evidence="1 2">NBRC 14818</strain>
    </source>
</reference>
<accession>A0AB33IC00</accession>
<proteinExistence type="predicted"/>
<keyword evidence="2" id="KW-1185">Reference proteome</keyword>
<dbReference type="AlphaFoldDB" id="A0AB33IC00"/>
<organism evidence="1 2">
    <name type="scientific">Acetobacter aceti NBRC 14818</name>
    <dbReference type="NCBI Taxonomy" id="887700"/>
    <lineage>
        <taxon>Bacteria</taxon>
        <taxon>Pseudomonadati</taxon>
        <taxon>Pseudomonadota</taxon>
        <taxon>Alphaproteobacteria</taxon>
        <taxon>Acetobacterales</taxon>
        <taxon>Acetobacteraceae</taxon>
        <taxon>Acetobacter</taxon>
        <taxon>Acetobacter subgen. Acetobacter</taxon>
    </lineage>
</organism>
<name>A0AB33IC00_ACEAC</name>
<gene>
    <name evidence="1" type="ORF">EMQ_1183</name>
</gene>
<protein>
    <submittedName>
        <fullName evidence="1">Uncharacterized protein</fullName>
    </submittedName>
</protein>
<sequence length="99" mass="10600">MAASQAVRSEANTDVRVLCVIIILFARGGRVAGAIRPCNATAGEAFATRDDLSSKKVRGWRARRQVSAQRKTRKMLAITIMAGPIAIKQAVGMIESVGM</sequence>
<evidence type="ECO:0000313" key="2">
    <source>
        <dbReference type="Proteomes" id="UP000516424"/>
    </source>
</evidence>
<dbReference type="EMBL" id="AP023410">
    <property type="protein sequence ID" value="BCK75577.1"/>
    <property type="molecule type" value="Genomic_DNA"/>
</dbReference>
<evidence type="ECO:0000313" key="1">
    <source>
        <dbReference type="EMBL" id="BCK75577.1"/>
    </source>
</evidence>
<dbReference type="Proteomes" id="UP000516424">
    <property type="component" value="Chromosome"/>
</dbReference>